<dbReference type="Proteomes" id="UP000853596">
    <property type="component" value="Unassembled WGS sequence"/>
</dbReference>
<dbReference type="EMBL" id="DABXZF010000067">
    <property type="protein sequence ID" value="HAO5923651.1"/>
    <property type="molecule type" value="Genomic_DNA"/>
</dbReference>
<reference evidence="1" key="2">
    <citation type="submission" date="2020-10" db="EMBL/GenBank/DDBJ databases">
        <authorList>
            <consortium name="NCBI Pathogen Detection Project"/>
        </authorList>
    </citation>
    <scope>NUCLEOTIDE SEQUENCE</scope>
    <source>
        <strain evidence="1">SFBRL218_S4</strain>
    </source>
</reference>
<sequence>IFVLSEQEKGFIISFVEGLGFKTSTNYVTDFFEVGEDIEFDCLKNKGLLELMKQINKKCNSAIAISNILSFNNIK</sequence>
<reference evidence="1" key="1">
    <citation type="journal article" date="2018" name="Genome Biol.">
        <title>SKESA: strategic k-mer extension for scrupulous assemblies.</title>
        <authorList>
            <person name="Souvorov A."/>
            <person name="Agarwala R."/>
            <person name="Lipman D.J."/>
        </authorList>
    </citation>
    <scope>NUCLEOTIDE SEQUENCE</scope>
    <source>
        <strain evidence="1">SFBRL218_S4</strain>
    </source>
</reference>
<name>A0A8H9JTZ6_LISMN</name>
<feature type="non-terminal residue" evidence="1">
    <location>
        <position position="1"/>
    </location>
</feature>
<organism evidence="1">
    <name type="scientific">Listeria monocytogenes</name>
    <dbReference type="NCBI Taxonomy" id="1639"/>
    <lineage>
        <taxon>Bacteria</taxon>
        <taxon>Bacillati</taxon>
        <taxon>Bacillota</taxon>
        <taxon>Bacilli</taxon>
        <taxon>Bacillales</taxon>
        <taxon>Listeriaceae</taxon>
        <taxon>Listeria</taxon>
    </lineage>
</organism>
<accession>A0A8H9JTZ6</accession>
<comment type="caution">
    <text evidence="1">The sequence shown here is derived from an EMBL/GenBank/DDBJ whole genome shotgun (WGS) entry which is preliminary data.</text>
</comment>
<evidence type="ECO:0000313" key="1">
    <source>
        <dbReference type="EMBL" id="HAO5923651.1"/>
    </source>
</evidence>
<protein>
    <submittedName>
        <fullName evidence="1">Uncharacterized protein</fullName>
    </submittedName>
</protein>
<proteinExistence type="predicted"/>
<dbReference type="AlphaFoldDB" id="A0A8H9JTZ6"/>
<gene>
    <name evidence="1" type="ORF">IP987_002871</name>
</gene>